<dbReference type="InterPro" id="IPR009852">
    <property type="entry name" value="CENPJ_C_dom"/>
</dbReference>
<proteinExistence type="predicted"/>
<accession>A0A6J4HJM4</accession>
<gene>
    <name evidence="3" type="ORF">AVDCRST_MAG76-998</name>
</gene>
<dbReference type="InterPro" id="IPR047002">
    <property type="entry name" value="Tcp10_C_sf"/>
</dbReference>
<feature type="compositionally biased region" description="Basic and acidic residues" evidence="1">
    <location>
        <begin position="25"/>
        <end position="66"/>
    </location>
</feature>
<feature type="compositionally biased region" description="Basic and acidic residues" evidence="1">
    <location>
        <begin position="85"/>
        <end position="95"/>
    </location>
</feature>
<protein>
    <recommendedName>
        <fullName evidence="2">Centromere protein J C-terminal domain-containing protein</fullName>
    </recommendedName>
</protein>
<feature type="region of interest" description="Disordered" evidence="1">
    <location>
        <begin position="371"/>
        <end position="404"/>
    </location>
</feature>
<evidence type="ECO:0000259" key="2">
    <source>
        <dbReference type="Pfam" id="PF07202"/>
    </source>
</evidence>
<dbReference type="EMBL" id="CADCSZ010000059">
    <property type="protein sequence ID" value="CAA9226769.1"/>
    <property type="molecule type" value="Genomic_DNA"/>
</dbReference>
<name>A0A6J4HJM4_9ACTN</name>
<feature type="region of interest" description="Disordered" evidence="1">
    <location>
        <begin position="1"/>
        <end position="114"/>
    </location>
</feature>
<dbReference type="Gene3D" id="2.60.450.20">
    <property type="match status" value="3"/>
</dbReference>
<evidence type="ECO:0000313" key="3">
    <source>
        <dbReference type="EMBL" id="CAA9226769.1"/>
    </source>
</evidence>
<reference evidence="3" key="1">
    <citation type="submission" date="2020-02" db="EMBL/GenBank/DDBJ databases">
        <authorList>
            <person name="Meier V. D."/>
        </authorList>
    </citation>
    <scope>NUCLEOTIDE SEQUENCE</scope>
    <source>
        <strain evidence="3">AVDCRST_MAG76</strain>
    </source>
</reference>
<feature type="domain" description="Centromere protein J C-terminal" evidence="2">
    <location>
        <begin position="84"/>
        <end position="110"/>
    </location>
</feature>
<feature type="compositionally biased region" description="Pro residues" evidence="1">
    <location>
        <begin position="67"/>
        <end position="80"/>
    </location>
</feature>
<evidence type="ECO:0000256" key="1">
    <source>
        <dbReference type="SAM" id="MobiDB-lite"/>
    </source>
</evidence>
<dbReference type="AlphaFoldDB" id="A0A6J4HJM4"/>
<organism evidence="3">
    <name type="scientific">uncultured Acidimicrobiales bacterium</name>
    <dbReference type="NCBI Taxonomy" id="310071"/>
    <lineage>
        <taxon>Bacteria</taxon>
        <taxon>Bacillati</taxon>
        <taxon>Actinomycetota</taxon>
        <taxon>Acidimicrobiia</taxon>
        <taxon>Acidimicrobiales</taxon>
        <taxon>environmental samples</taxon>
    </lineage>
</organism>
<dbReference type="Pfam" id="PF07202">
    <property type="entry name" value="Tcp10_C"/>
    <property type="match status" value="1"/>
</dbReference>
<sequence length="542" mass="58969">MSGYEREPRVIEEQSTREPGPLPDPFDHLDPVHPDPRDHRDDPPARPRDGLDAERQDPNDHRDDLPPRPIPRPTPKPPDQPAVVHHPDGTVETRSADGSVDLQFRNGSSELREPNGAITRTDLRRGTTEHIRPDGSRDIEYPDGRVVDYRTDGTVMTVYANGEFDQTRPDGSVEHWRQRVSGQDPVLAAVERPEGSWESHRPDGTVITTYPDRSIVIRDPDGAITRTSLDDYTETTDADGTVTRRYPNGDTEMSQPNGTVGRHDERAGTFTLEYPDGTAQITHGDGDRVVRIGPEGTVTTHPNGTSRSTYRDGRIERTNEEGRVIQVENPDGTWEFHRLDGRVQHNWTDGTIVFDRPDGVQQIFWPDNSEELRAGGEPLRPPKQDVPILHGSTDDPASGSMDEPVRAAAGPADDLFAPPVVAEAAASQNSMESVGKEADDDVIGLTEAFAADTGAGELRLQRDAVEPGRVSEPIPAVGTAGAADQAPSNASFDGGAAPGRAVEVTEQPVESTVESNDVDWSAGASSETAEPAPDNQASDWTE</sequence>
<feature type="region of interest" description="Disordered" evidence="1">
    <location>
        <begin position="467"/>
        <end position="542"/>
    </location>
</feature>
<feature type="region of interest" description="Disordered" evidence="1">
    <location>
        <begin position="233"/>
        <end position="263"/>
    </location>
</feature>
<feature type="compositionally biased region" description="Basic and acidic residues" evidence="1">
    <location>
        <begin position="1"/>
        <end position="16"/>
    </location>
</feature>